<dbReference type="InterPro" id="IPR029052">
    <property type="entry name" value="Metallo-depent_PP-like"/>
</dbReference>
<evidence type="ECO:0000313" key="5">
    <source>
        <dbReference type="EMBL" id="BAB07172.1"/>
    </source>
</evidence>
<feature type="domain" description="5'-Nucleotidase C-terminal" evidence="4">
    <location>
        <begin position="288"/>
        <end position="424"/>
    </location>
</feature>
<evidence type="ECO:0000313" key="6">
    <source>
        <dbReference type="Proteomes" id="UP000001258"/>
    </source>
</evidence>
<evidence type="ECO:0000256" key="1">
    <source>
        <dbReference type="ARBA" id="ARBA00022729"/>
    </source>
</evidence>
<dbReference type="HOGENOM" id="CLU_005854_8_1_9"/>
<evidence type="ECO:0000259" key="3">
    <source>
        <dbReference type="Pfam" id="PF00149"/>
    </source>
</evidence>
<dbReference type="InterPro" id="IPR036907">
    <property type="entry name" value="5'-Nucleotdase_C_sf"/>
</dbReference>
<dbReference type="InterPro" id="IPR008334">
    <property type="entry name" value="5'-Nucleotdase_C"/>
</dbReference>
<keyword evidence="2" id="KW-0547">Nucleotide-binding</keyword>
<dbReference type="OrthoDB" id="9793179at2"/>
<name>Q9K7B3_HALH5</name>
<sequence>MATIPFTIYHMNDLHSHFTYWPQIVSYMKKEREQTAPYLLLDLGDHADRSHVITEATMGKANVALLNELGIDYATIGNNEGITFSKEALNELYAQASFPVVVANLFDEDGKRPSWATPYVLHTVSEQLTIGMIGVTAPFTPFYRELGWDVRRHEEVLPQLLEDVRKQADVVVLLSHLGLFRDEEIAEQYEGIDLICGAHTHHVLPEGKRLYGTLITQAGRGGKWLGKVEVTYDTKARCIVESSAQLIDMEKEDPDQATHLHLEHLNREAKQHLSQEVAYLSQQLTVDWFIPTEGAQLLCDGITEWCGADIGMMNAGVLLESIGPNIVTVGDIHRICPHPINPCLVKMTGDALLETIRRAYTREIIELELKGFGFRGKVLGTMLFTGIDISLSEERDGTLEVTEVKIAGEPVVKEQLYELATLDMYTFGYLFPKIAESQEKRYFMPEMLRDVLAWQLKKIEHR</sequence>
<comment type="similarity">
    <text evidence="2">Belongs to the 5'-nucleotidase family.</text>
</comment>
<dbReference type="AlphaFoldDB" id="Q9K7B3"/>
<dbReference type="CDD" id="cd00845">
    <property type="entry name" value="MPP_UshA_N_like"/>
    <property type="match status" value="1"/>
</dbReference>
<dbReference type="GO" id="GO:0008768">
    <property type="term" value="F:UDP-sugar diphosphatase activity"/>
    <property type="evidence" value="ECO:0007669"/>
    <property type="project" value="TreeGrafter"/>
</dbReference>
<dbReference type="PANTHER" id="PTHR11575:SF23">
    <property type="entry name" value="5-NUCLEOTIDASE FAMILY PROTEIN"/>
    <property type="match status" value="1"/>
</dbReference>
<dbReference type="InterPro" id="IPR011240">
    <property type="entry name" value="Pesterase_YunD"/>
</dbReference>
<dbReference type="EMBL" id="BA000004">
    <property type="protein sequence ID" value="BAB07172.1"/>
    <property type="molecule type" value="Genomic_DNA"/>
</dbReference>
<dbReference type="GO" id="GO:0008253">
    <property type="term" value="F:5'-nucleotidase activity"/>
    <property type="evidence" value="ECO:0007669"/>
    <property type="project" value="TreeGrafter"/>
</dbReference>
<dbReference type="GO" id="GO:0030288">
    <property type="term" value="C:outer membrane-bounded periplasmic space"/>
    <property type="evidence" value="ECO:0007669"/>
    <property type="project" value="TreeGrafter"/>
</dbReference>
<reference evidence="5 6" key="1">
    <citation type="journal article" date="2000" name="Nucleic Acids Res.">
        <title>Complete genome sequence of the alkaliphilic bacterium Bacillus halodurans and genomic sequence comparison with Bacillus subtilis.</title>
        <authorList>
            <person name="Takami H."/>
            <person name="Nakasone K."/>
            <person name="Takaki Y."/>
            <person name="Maeno G."/>
            <person name="Sasaki R."/>
            <person name="Masui N."/>
            <person name="Fuji F."/>
            <person name="Hirama C."/>
            <person name="Nakamura Y."/>
            <person name="Ogasawara N."/>
            <person name="Kuhara S."/>
            <person name="Horikoshi K."/>
        </authorList>
    </citation>
    <scope>NUCLEOTIDE SEQUENCE [LARGE SCALE GENOMIC DNA]</scope>
    <source>
        <strain evidence="6">ATCC BAA-125 / DSM 18197 / FERM 7344 / JCM 9153 / C-125</strain>
    </source>
</reference>
<organism evidence="5 6">
    <name type="scientific">Halalkalibacterium halodurans (strain ATCC BAA-125 / DSM 18197 / FERM 7344 / JCM 9153 / C-125)</name>
    <name type="common">Bacillus halodurans</name>
    <dbReference type="NCBI Taxonomy" id="272558"/>
    <lineage>
        <taxon>Bacteria</taxon>
        <taxon>Bacillati</taxon>
        <taxon>Bacillota</taxon>
        <taxon>Bacilli</taxon>
        <taxon>Bacillales</taxon>
        <taxon>Bacillaceae</taxon>
        <taxon>Halalkalibacterium (ex Joshi et al. 2022)</taxon>
    </lineage>
</organism>
<accession>Q9K7B3</accession>
<proteinExistence type="inferred from homology"/>
<keyword evidence="2" id="KW-0378">Hydrolase</keyword>
<dbReference type="GO" id="GO:0009166">
    <property type="term" value="P:nucleotide catabolic process"/>
    <property type="evidence" value="ECO:0007669"/>
    <property type="project" value="InterPro"/>
</dbReference>
<keyword evidence="6" id="KW-1185">Reference proteome</keyword>
<keyword evidence="1" id="KW-0732">Signal</keyword>
<dbReference type="Gene3D" id="3.90.780.10">
    <property type="entry name" value="5'-Nucleotidase, C-terminal domain"/>
    <property type="match status" value="1"/>
</dbReference>
<protein>
    <submittedName>
        <fullName evidence="5">BH3453 protein</fullName>
    </submittedName>
</protein>
<dbReference type="PIRSF" id="PIRSF036361">
    <property type="entry name" value="YunD"/>
    <property type="match status" value="1"/>
</dbReference>
<evidence type="ECO:0000259" key="4">
    <source>
        <dbReference type="Pfam" id="PF02872"/>
    </source>
</evidence>
<dbReference type="SUPFAM" id="SSF56300">
    <property type="entry name" value="Metallo-dependent phosphatases"/>
    <property type="match status" value="1"/>
</dbReference>
<dbReference type="Proteomes" id="UP000001258">
    <property type="component" value="Chromosome"/>
</dbReference>
<gene>
    <name evidence="5" type="ordered locus">BH3453</name>
</gene>
<dbReference type="GO" id="GO:0000166">
    <property type="term" value="F:nucleotide binding"/>
    <property type="evidence" value="ECO:0007669"/>
    <property type="project" value="UniProtKB-KW"/>
</dbReference>
<dbReference type="STRING" id="272558.gene:10729366"/>
<dbReference type="PANTHER" id="PTHR11575">
    <property type="entry name" value="5'-NUCLEOTIDASE-RELATED"/>
    <property type="match status" value="1"/>
</dbReference>
<dbReference type="SUPFAM" id="SSF55816">
    <property type="entry name" value="5'-nucleotidase (syn. UDP-sugar hydrolase), C-terminal domain"/>
    <property type="match status" value="1"/>
</dbReference>
<dbReference type="InterPro" id="IPR004843">
    <property type="entry name" value="Calcineurin-like_PHP"/>
</dbReference>
<dbReference type="PIR" id="E84081">
    <property type="entry name" value="E84081"/>
</dbReference>
<dbReference type="RefSeq" id="WP_010899589.1">
    <property type="nucleotide sequence ID" value="NC_002570.2"/>
</dbReference>
<dbReference type="PRINTS" id="PR01607">
    <property type="entry name" value="APYRASEFAMLY"/>
</dbReference>
<dbReference type="InterPro" id="IPR006179">
    <property type="entry name" value="5_nucleotidase/apyrase"/>
</dbReference>
<evidence type="ECO:0000256" key="2">
    <source>
        <dbReference type="RuleBase" id="RU362119"/>
    </source>
</evidence>
<dbReference type="Pfam" id="PF00149">
    <property type="entry name" value="Metallophos"/>
    <property type="match status" value="1"/>
</dbReference>
<dbReference type="Gene3D" id="3.60.21.10">
    <property type="match status" value="1"/>
</dbReference>
<feature type="domain" description="Calcineurin-like phosphoesterase" evidence="3">
    <location>
        <begin position="7"/>
        <end position="202"/>
    </location>
</feature>
<dbReference type="eggNOG" id="COG0737">
    <property type="taxonomic scope" value="Bacteria"/>
</dbReference>
<dbReference type="KEGG" id="bha:BH3453"/>
<dbReference type="Pfam" id="PF02872">
    <property type="entry name" value="5_nucleotid_C"/>
    <property type="match status" value="1"/>
</dbReference>